<accession>A0A2U1JSX0</accession>
<dbReference type="AlphaFoldDB" id="A0A2U1JSX0"/>
<evidence type="ECO:0000313" key="2">
    <source>
        <dbReference type="Proteomes" id="UP000245618"/>
    </source>
</evidence>
<dbReference type="RefSeq" id="WP_116763796.1">
    <property type="nucleotide sequence ID" value="NZ_QCZH01000014.1"/>
</dbReference>
<protein>
    <submittedName>
        <fullName evidence="1">Uncharacterized protein</fullName>
    </submittedName>
</protein>
<evidence type="ECO:0000313" key="1">
    <source>
        <dbReference type="EMBL" id="PWA08296.1"/>
    </source>
</evidence>
<dbReference type="Proteomes" id="UP000245618">
    <property type="component" value="Unassembled WGS sequence"/>
</dbReference>
<name>A0A2U1JSX0_9FLAO</name>
<dbReference type="EMBL" id="QCZH01000014">
    <property type="protein sequence ID" value="PWA08296.1"/>
    <property type="molecule type" value="Genomic_DNA"/>
</dbReference>
<reference evidence="1 2" key="1">
    <citation type="submission" date="2018-04" db="EMBL/GenBank/DDBJ databases">
        <title>Flavobacterium sp. nov., isolated from glacier ice.</title>
        <authorList>
            <person name="Liu Q."/>
            <person name="Xin Y.-H."/>
        </authorList>
    </citation>
    <scope>NUCLEOTIDE SEQUENCE [LARGE SCALE GENOMIC DNA]</scope>
    <source>
        <strain evidence="1 2">LB2P30</strain>
    </source>
</reference>
<sequence length="178" mass="20936">MEDLSIRKLVIEATEKVIEKDSWLLKNDISEQCISHRLGIYLQEKFAEYNVDCEYNGDIDRMNNKKSISILKENLKEIGLLREREESDLEKEFTKRAVFPDIIIHTRGTNENNLCILEVKKSTSSVKFDYDFLKLKAYTSNFYGNNLKYRIGIFVNAIIDVENPRFEFSYYKEGEHIG</sequence>
<keyword evidence="2" id="KW-1185">Reference proteome</keyword>
<proteinExistence type="predicted"/>
<dbReference type="OrthoDB" id="8907997at2"/>
<organism evidence="1 2">
    <name type="scientific">Flavobacterium laiguense</name>
    <dbReference type="NCBI Taxonomy" id="2169409"/>
    <lineage>
        <taxon>Bacteria</taxon>
        <taxon>Pseudomonadati</taxon>
        <taxon>Bacteroidota</taxon>
        <taxon>Flavobacteriia</taxon>
        <taxon>Flavobacteriales</taxon>
        <taxon>Flavobacteriaceae</taxon>
        <taxon>Flavobacterium</taxon>
    </lineage>
</organism>
<gene>
    <name evidence="1" type="ORF">DB891_11860</name>
</gene>
<comment type="caution">
    <text evidence="1">The sequence shown here is derived from an EMBL/GenBank/DDBJ whole genome shotgun (WGS) entry which is preliminary data.</text>
</comment>